<keyword evidence="1" id="KW-0732">Signal</keyword>
<accession>A0A0K8RGJ5</accession>
<name>A0A0K8RGJ5_IXORI</name>
<organism evidence="2">
    <name type="scientific">Ixodes ricinus</name>
    <name type="common">Common tick</name>
    <name type="synonym">Acarus ricinus</name>
    <dbReference type="NCBI Taxonomy" id="34613"/>
    <lineage>
        <taxon>Eukaryota</taxon>
        <taxon>Metazoa</taxon>
        <taxon>Ecdysozoa</taxon>
        <taxon>Arthropoda</taxon>
        <taxon>Chelicerata</taxon>
        <taxon>Arachnida</taxon>
        <taxon>Acari</taxon>
        <taxon>Parasitiformes</taxon>
        <taxon>Ixodida</taxon>
        <taxon>Ixodoidea</taxon>
        <taxon>Ixodidae</taxon>
        <taxon>Ixodinae</taxon>
        <taxon>Ixodes</taxon>
    </lineage>
</organism>
<dbReference type="Gene3D" id="2.40.128.20">
    <property type="match status" value="1"/>
</dbReference>
<dbReference type="GO" id="GO:0030682">
    <property type="term" value="P:symbiont-mediated perturbation of host defenses"/>
    <property type="evidence" value="ECO:0007669"/>
    <property type="project" value="InterPro"/>
</dbReference>
<dbReference type="GO" id="GO:0043176">
    <property type="term" value="F:amine binding"/>
    <property type="evidence" value="ECO:0007669"/>
    <property type="project" value="InterPro"/>
</dbReference>
<dbReference type="Pfam" id="PF02098">
    <property type="entry name" value="His_binding"/>
    <property type="match status" value="1"/>
</dbReference>
<sequence length="190" mass="21488">MAVGLSTVLCVMSAAIFHLPEAQSKPNPETKYDAWKELDNRFSTRYYLTHRSHQVDTKLGGRAQCVSVLKLSRVPFTNSINAAFTIKANRHTDPSTTLQVKMTAYTPTGSGTKNMIKTTDQEDKLLYNQKLVYTDNQSCRVLVQIAEGVTHCQLWVRHEAAATVPRGCKAEYNKYCTSEYRIFNRECLSN</sequence>
<dbReference type="SUPFAM" id="SSF50814">
    <property type="entry name" value="Lipocalins"/>
    <property type="match status" value="1"/>
</dbReference>
<feature type="chain" id="PRO_5005517505" evidence="1">
    <location>
        <begin position="25"/>
        <end position="190"/>
    </location>
</feature>
<protein>
    <submittedName>
        <fullName evidence="2">Putative salivary lipocalin</fullName>
    </submittedName>
</protein>
<dbReference type="InterPro" id="IPR002970">
    <property type="entry name" value="Tick_his-bd"/>
</dbReference>
<feature type="signal peptide" evidence="1">
    <location>
        <begin position="1"/>
        <end position="24"/>
    </location>
</feature>
<evidence type="ECO:0000313" key="2">
    <source>
        <dbReference type="EMBL" id="JAA70260.1"/>
    </source>
</evidence>
<proteinExistence type="evidence at transcript level"/>
<reference evidence="2" key="1">
    <citation type="submission" date="2012-12" db="EMBL/GenBank/DDBJ databases">
        <title>Identification and characterization of a phenylalanine ammonia-lyase gene family in Isatis indigotica Fort.</title>
        <authorList>
            <person name="Liu Q."/>
            <person name="Chen J."/>
            <person name="Zhou X."/>
            <person name="Di P."/>
            <person name="Xiao Y."/>
            <person name="Xuan H."/>
            <person name="Zhang L."/>
            <person name="Chen W."/>
        </authorList>
    </citation>
    <scope>NUCLEOTIDE SEQUENCE</scope>
    <source>
        <tissue evidence="2">Salivary gland</tissue>
    </source>
</reference>
<dbReference type="InterPro" id="IPR012674">
    <property type="entry name" value="Calycin"/>
</dbReference>
<dbReference type="AlphaFoldDB" id="A0A0K8RGJ5"/>
<evidence type="ECO:0000256" key="1">
    <source>
        <dbReference type="SAM" id="SignalP"/>
    </source>
</evidence>
<dbReference type="EMBL" id="GADI01003548">
    <property type="protein sequence ID" value="JAA70260.1"/>
    <property type="molecule type" value="mRNA"/>
</dbReference>